<evidence type="ECO:0000259" key="15">
    <source>
        <dbReference type="PROSITE" id="PS51741"/>
    </source>
</evidence>
<dbReference type="SUPFAM" id="SSF50044">
    <property type="entry name" value="SH3-domain"/>
    <property type="match status" value="1"/>
</dbReference>
<keyword evidence="7" id="KW-0254">Endocytosis</keyword>
<dbReference type="PROSITE" id="PS51741">
    <property type="entry name" value="F_BAR"/>
    <property type="match status" value="1"/>
</dbReference>
<dbReference type="CDD" id="cd07653">
    <property type="entry name" value="F-BAR_CIP4-like"/>
    <property type="match status" value="1"/>
</dbReference>
<keyword evidence="5" id="KW-1003">Cell membrane</keyword>
<evidence type="ECO:0000256" key="7">
    <source>
        <dbReference type="ARBA" id="ARBA00022583"/>
    </source>
</evidence>
<comment type="similarity">
    <text evidence="3">Belongs to the FNBP1 family.</text>
</comment>
<comment type="caution">
    <text evidence="17">The sequence shown here is derived from an EMBL/GenBank/DDBJ whole genome shotgun (WGS) entry which is preliminary data.</text>
</comment>
<evidence type="ECO:0000259" key="14">
    <source>
        <dbReference type="PROSITE" id="PS50002"/>
    </source>
</evidence>
<dbReference type="SMART" id="SM00326">
    <property type="entry name" value="SH3"/>
    <property type="match status" value="1"/>
</dbReference>
<evidence type="ECO:0000256" key="9">
    <source>
        <dbReference type="ARBA" id="ARBA00023136"/>
    </source>
</evidence>
<feature type="domain" description="REM-1" evidence="16">
    <location>
        <begin position="354"/>
        <end position="431"/>
    </location>
</feature>
<keyword evidence="8 11" id="KW-0175">Coiled coil</keyword>
<dbReference type="SMART" id="SM00055">
    <property type="entry name" value="FCH"/>
    <property type="match status" value="1"/>
</dbReference>
<dbReference type="PROSITE" id="PS51860">
    <property type="entry name" value="REM_1"/>
    <property type="match status" value="1"/>
</dbReference>
<name>A0A8S4P5U2_OWEFU</name>
<gene>
    <name evidence="17" type="ORF">OFUS_LOCUS12656</name>
</gene>
<evidence type="ECO:0000256" key="5">
    <source>
        <dbReference type="ARBA" id="ARBA00022475"/>
    </source>
</evidence>
<feature type="compositionally biased region" description="Low complexity" evidence="13">
    <location>
        <begin position="320"/>
        <end position="329"/>
    </location>
</feature>
<evidence type="ECO:0000256" key="3">
    <source>
        <dbReference type="ARBA" id="ARBA00009426"/>
    </source>
</evidence>
<protein>
    <recommendedName>
        <fullName evidence="19">Formin-binding protein 1-like</fullName>
    </recommendedName>
</protein>
<feature type="region of interest" description="Disordered" evidence="13">
    <location>
        <begin position="307"/>
        <end position="364"/>
    </location>
</feature>
<reference evidence="17" key="1">
    <citation type="submission" date="2022-03" db="EMBL/GenBank/DDBJ databases">
        <authorList>
            <person name="Martin C."/>
        </authorList>
    </citation>
    <scope>NUCLEOTIDE SEQUENCE</scope>
</reference>
<dbReference type="PANTHER" id="PTHR15735:SF12">
    <property type="entry name" value="CDC42-INTERACTING PROTEIN 4, ISOFORM B"/>
    <property type="match status" value="1"/>
</dbReference>
<dbReference type="EMBL" id="CAIIXF020000006">
    <property type="protein sequence ID" value="CAH1786842.1"/>
    <property type="molecule type" value="Genomic_DNA"/>
</dbReference>
<evidence type="ECO:0000256" key="13">
    <source>
        <dbReference type="SAM" id="MobiDB-lite"/>
    </source>
</evidence>
<evidence type="ECO:0000256" key="2">
    <source>
        <dbReference type="ARBA" id="ARBA00004496"/>
    </source>
</evidence>
<dbReference type="GO" id="GO:0005886">
    <property type="term" value="C:plasma membrane"/>
    <property type="evidence" value="ECO:0007669"/>
    <property type="project" value="UniProtKB-SubCell"/>
</dbReference>
<dbReference type="InterPro" id="IPR001452">
    <property type="entry name" value="SH3_domain"/>
</dbReference>
<keyword evidence="4 10" id="KW-0728">SH3 domain</keyword>
<keyword evidence="6" id="KW-0963">Cytoplasm</keyword>
<dbReference type="InterPro" id="IPR057870">
    <property type="entry name" value="HR1_TOCA"/>
</dbReference>
<feature type="domain" description="SH3" evidence="14">
    <location>
        <begin position="560"/>
        <end position="619"/>
    </location>
</feature>
<dbReference type="InterPro" id="IPR031160">
    <property type="entry name" value="F_BAR_dom"/>
</dbReference>
<dbReference type="FunFam" id="1.20.1270.60:FF:000002">
    <property type="entry name" value="Formin-binding protein 1-like isoform 1"/>
    <property type="match status" value="1"/>
</dbReference>
<dbReference type="Gene3D" id="6.10.140.470">
    <property type="match status" value="1"/>
</dbReference>
<dbReference type="CDD" id="cd11911">
    <property type="entry name" value="SH3_CIP4-like"/>
    <property type="match status" value="1"/>
</dbReference>
<feature type="coiled-coil region" evidence="12">
    <location>
        <begin position="109"/>
        <end position="178"/>
    </location>
</feature>
<evidence type="ECO:0000256" key="1">
    <source>
        <dbReference type="ARBA" id="ARBA00004236"/>
    </source>
</evidence>
<dbReference type="PROSITE" id="PS50002">
    <property type="entry name" value="SH3"/>
    <property type="match status" value="1"/>
</dbReference>
<sequence length="619" mass="70116">MLTNGSKRKSLARTYSVSYKDQYEPIGKHTEKGIDFCEKYCHFIKERCQIELEYAQKLKRLVKNYQPKKKEEDELQFSVVKGFLQSINELFDLAGQHEVIAENLQTSIYKECRALIEEIKIERKKCLNEGAKQQKQLQSSISQLENAKKIYEKAFKEAERAQEGYKRADADMNLARAEVEKSKHFAMAKSQQCEESKNEYASQLQKTNEHQHQHYGVLMPQIFQQLQDMDEKRITQQSDFIKRSAEVERSVIPIINTCLDGIVKASESINSQEDSRIVIERHKSGFQHPGDIAFDDLSNGNDNQVNANTVQRTPTDNRSTKGGTWAAGKGTKRGKLFGLFSSSKGDPNKEDFSNLPPNQQKKKLNQKIDNFKQLIAKDTAERDGMVKMRDVYVQNPALGDPSSLDKQLEENAQKLDSLKQEMQKYETYLATAEGKFTPPTAQRTNNRTGRNSLSSEDSSSITRSASDISCSTQGTPSIKHNKYPPFYRNTGSVKVPAEKSQPTPPRRSQSMHIVHCHREPIYSQIKEGGDASPVPATDRKSRADSFDDSFDDLDDADYLPVIGKAKALYSFEANSDGAISMMEGEDLDIVEQDQGDGWTRARKHDGSEGFIPTSYVQYC</sequence>
<dbReference type="Gene3D" id="1.20.1270.60">
    <property type="entry name" value="Arfaptin homology (AH) domain/BAR domain"/>
    <property type="match status" value="1"/>
</dbReference>
<feature type="region of interest" description="Disordered" evidence="13">
    <location>
        <begin position="524"/>
        <end position="545"/>
    </location>
</feature>
<dbReference type="Gene3D" id="2.30.30.40">
    <property type="entry name" value="SH3 Domains"/>
    <property type="match status" value="1"/>
</dbReference>
<evidence type="ECO:0000313" key="18">
    <source>
        <dbReference type="Proteomes" id="UP000749559"/>
    </source>
</evidence>
<proteinExistence type="inferred from homology"/>
<evidence type="ECO:0000313" key="17">
    <source>
        <dbReference type="EMBL" id="CAH1786842.1"/>
    </source>
</evidence>
<dbReference type="GO" id="GO:0005737">
    <property type="term" value="C:cytoplasm"/>
    <property type="evidence" value="ECO:0007669"/>
    <property type="project" value="UniProtKB-SubCell"/>
</dbReference>
<keyword evidence="18" id="KW-1185">Reference proteome</keyword>
<dbReference type="InterPro" id="IPR011072">
    <property type="entry name" value="HR1_rho-bd"/>
</dbReference>
<dbReference type="CDD" id="cd11619">
    <property type="entry name" value="HR1_CIP4-like"/>
    <property type="match status" value="1"/>
</dbReference>
<comment type="subcellular location">
    <subcellularLocation>
        <location evidence="1">Cell membrane</location>
    </subcellularLocation>
    <subcellularLocation>
        <location evidence="2">Cytoplasm</location>
    </subcellularLocation>
</comment>
<dbReference type="Pfam" id="PF00611">
    <property type="entry name" value="FCH"/>
    <property type="match status" value="1"/>
</dbReference>
<evidence type="ECO:0008006" key="19">
    <source>
        <dbReference type="Google" id="ProtNLM"/>
    </source>
</evidence>
<dbReference type="SUPFAM" id="SSF103657">
    <property type="entry name" value="BAR/IMD domain-like"/>
    <property type="match status" value="1"/>
</dbReference>
<dbReference type="Pfam" id="PF25610">
    <property type="entry name" value="HR1_TOCA"/>
    <property type="match status" value="1"/>
</dbReference>
<dbReference type="InterPro" id="IPR027267">
    <property type="entry name" value="AH/BAR_dom_sf"/>
</dbReference>
<dbReference type="GO" id="GO:0006897">
    <property type="term" value="P:endocytosis"/>
    <property type="evidence" value="ECO:0007669"/>
    <property type="project" value="UniProtKB-KW"/>
</dbReference>
<evidence type="ECO:0000256" key="12">
    <source>
        <dbReference type="SAM" id="Coils"/>
    </source>
</evidence>
<feature type="region of interest" description="Disordered" evidence="13">
    <location>
        <begin position="432"/>
        <end position="511"/>
    </location>
</feature>
<feature type="compositionally biased region" description="Polar residues" evidence="13">
    <location>
        <begin position="439"/>
        <end position="451"/>
    </location>
</feature>
<keyword evidence="9" id="KW-0472">Membrane</keyword>
<feature type="compositionally biased region" description="Low complexity" evidence="13">
    <location>
        <begin position="452"/>
        <end position="471"/>
    </location>
</feature>
<feature type="compositionally biased region" description="Polar residues" evidence="13">
    <location>
        <begin position="307"/>
        <end position="317"/>
    </location>
</feature>
<evidence type="ECO:0000256" key="10">
    <source>
        <dbReference type="PROSITE-ProRule" id="PRU00192"/>
    </source>
</evidence>
<accession>A0A8S4P5U2</accession>
<evidence type="ECO:0000256" key="11">
    <source>
        <dbReference type="PROSITE-ProRule" id="PRU01077"/>
    </source>
</evidence>
<evidence type="ECO:0000259" key="16">
    <source>
        <dbReference type="PROSITE" id="PS51860"/>
    </source>
</evidence>
<evidence type="ECO:0000256" key="8">
    <source>
        <dbReference type="ARBA" id="ARBA00023054"/>
    </source>
</evidence>
<dbReference type="AlphaFoldDB" id="A0A8S4P5U2"/>
<evidence type="ECO:0000256" key="4">
    <source>
        <dbReference type="ARBA" id="ARBA00022443"/>
    </source>
</evidence>
<organism evidence="17 18">
    <name type="scientific">Owenia fusiformis</name>
    <name type="common">Polychaete worm</name>
    <dbReference type="NCBI Taxonomy" id="6347"/>
    <lineage>
        <taxon>Eukaryota</taxon>
        <taxon>Metazoa</taxon>
        <taxon>Spiralia</taxon>
        <taxon>Lophotrochozoa</taxon>
        <taxon>Annelida</taxon>
        <taxon>Polychaeta</taxon>
        <taxon>Sedentaria</taxon>
        <taxon>Canalipalpata</taxon>
        <taxon>Sabellida</taxon>
        <taxon>Oweniida</taxon>
        <taxon>Oweniidae</taxon>
        <taxon>Owenia</taxon>
    </lineage>
</organism>
<evidence type="ECO:0000256" key="6">
    <source>
        <dbReference type="ARBA" id="ARBA00022490"/>
    </source>
</evidence>
<dbReference type="InterPro" id="IPR001060">
    <property type="entry name" value="FCH_dom"/>
</dbReference>
<dbReference type="Proteomes" id="UP000749559">
    <property type="component" value="Unassembled WGS sequence"/>
</dbReference>
<feature type="domain" description="F-BAR" evidence="15">
    <location>
        <begin position="13"/>
        <end position="274"/>
    </location>
</feature>
<dbReference type="PANTHER" id="PTHR15735">
    <property type="entry name" value="FCH AND DOUBLE SH3 DOMAINS PROTEIN"/>
    <property type="match status" value="1"/>
</dbReference>
<dbReference type="InterPro" id="IPR036028">
    <property type="entry name" value="SH3-like_dom_sf"/>
</dbReference>
<dbReference type="GO" id="GO:0007165">
    <property type="term" value="P:signal transduction"/>
    <property type="evidence" value="ECO:0007669"/>
    <property type="project" value="InterPro"/>
</dbReference>
<dbReference type="Pfam" id="PF00018">
    <property type="entry name" value="SH3_1"/>
    <property type="match status" value="1"/>
</dbReference>
<dbReference type="OrthoDB" id="8783038at2759"/>